<dbReference type="PROSITE" id="PS51192">
    <property type="entry name" value="HELICASE_ATP_BIND_1"/>
    <property type="match status" value="1"/>
</dbReference>
<evidence type="ECO:0000256" key="1">
    <source>
        <dbReference type="ARBA" id="ARBA00004604"/>
    </source>
</evidence>
<evidence type="ECO:0000256" key="10">
    <source>
        <dbReference type="ARBA" id="ARBA00023054"/>
    </source>
</evidence>
<dbReference type="InterPro" id="IPR027417">
    <property type="entry name" value="P-loop_NTPase"/>
</dbReference>
<organism evidence="22 23">
    <name type="scientific">Tothia fuscella</name>
    <dbReference type="NCBI Taxonomy" id="1048955"/>
    <lineage>
        <taxon>Eukaryota</taxon>
        <taxon>Fungi</taxon>
        <taxon>Dikarya</taxon>
        <taxon>Ascomycota</taxon>
        <taxon>Pezizomycotina</taxon>
        <taxon>Dothideomycetes</taxon>
        <taxon>Pleosporomycetidae</taxon>
        <taxon>Venturiales</taxon>
        <taxon>Cylindrosympodiaceae</taxon>
        <taxon>Tothia</taxon>
    </lineage>
</organism>
<keyword evidence="23" id="KW-1185">Reference proteome</keyword>
<dbReference type="OrthoDB" id="7396459at2759"/>
<evidence type="ECO:0000256" key="12">
    <source>
        <dbReference type="ARBA" id="ARBA00037566"/>
    </source>
</evidence>
<evidence type="ECO:0000256" key="4">
    <source>
        <dbReference type="ARBA" id="ARBA00022552"/>
    </source>
</evidence>
<evidence type="ECO:0000256" key="5">
    <source>
        <dbReference type="ARBA" id="ARBA00022741"/>
    </source>
</evidence>
<evidence type="ECO:0000259" key="19">
    <source>
        <dbReference type="PROSITE" id="PS51192"/>
    </source>
</evidence>
<dbReference type="InterPro" id="IPR001650">
    <property type="entry name" value="Helicase_C-like"/>
</dbReference>
<dbReference type="PROSITE" id="PS51195">
    <property type="entry name" value="Q_MOTIF"/>
    <property type="match status" value="1"/>
</dbReference>
<dbReference type="SMART" id="SM01178">
    <property type="entry name" value="DUF4217"/>
    <property type="match status" value="1"/>
</dbReference>
<feature type="domain" description="Helicase ATP-binding" evidence="19">
    <location>
        <begin position="44"/>
        <end position="254"/>
    </location>
</feature>
<dbReference type="SMART" id="SM00490">
    <property type="entry name" value="HELICc"/>
    <property type="match status" value="1"/>
</dbReference>
<evidence type="ECO:0000256" key="9">
    <source>
        <dbReference type="ARBA" id="ARBA00022884"/>
    </source>
</evidence>
<protein>
    <recommendedName>
        <fullName evidence="2">RNA helicase</fullName>
        <ecNumber evidence="2">3.6.4.13</ecNumber>
    </recommendedName>
</protein>
<gene>
    <name evidence="22" type="ORF">EJ08DRAFT_155578</name>
</gene>
<evidence type="ECO:0000256" key="14">
    <source>
        <dbReference type="ARBA" id="ARBA00038757"/>
    </source>
</evidence>
<feature type="short sequence motif" description="Q motif" evidence="16">
    <location>
        <begin position="13"/>
        <end position="41"/>
    </location>
</feature>
<dbReference type="Pfam" id="PF23681">
    <property type="entry name" value="CTT_SPB4"/>
    <property type="match status" value="1"/>
</dbReference>
<dbReference type="Proteomes" id="UP000800235">
    <property type="component" value="Unassembled WGS sequence"/>
</dbReference>
<feature type="compositionally biased region" description="Basic and acidic residues" evidence="18">
    <location>
        <begin position="570"/>
        <end position="586"/>
    </location>
</feature>
<dbReference type="InterPro" id="IPR025313">
    <property type="entry name" value="SPB4-like_CTE"/>
</dbReference>
<keyword evidence="8 17" id="KW-0067">ATP-binding</keyword>
<comment type="subunit">
    <text evidence="14">Component of pre-60S ribosomal complexes.</text>
</comment>
<dbReference type="InterPro" id="IPR014014">
    <property type="entry name" value="RNA_helicase_DEAD_Q_motif"/>
</dbReference>
<dbReference type="InterPro" id="IPR000629">
    <property type="entry name" value="RNA-helicase_DEAD-box_CS"/>
</dbReference>
<feature type="region of interest" description="Disordered" evidence="18">
    <location>
        <begin position="536"/>
        <end position="556"/>
    </location>
</feature>
<keyword evidence="4" id="KW-0698">rRNA processing</keyword>
<dbReference type="PROSITE" id="PS51194">
    <property type="entry name" value="HELICASE_CTER"/>
    <property type="match status" value="1"/>
</dbReference>
<reference evidence="22" key="1">
    <citation type="journal article" date="2020" name="Stud. Mycol.">
        <title>101 Dothideomycetes genomes: a test case for predicting lifestyles and emergence of pathogens.</title>
        <authorList>
            <person name="Haridas S."/>
            <person name="Albert R."/>
            <person name="Binder M."/>
            <person name="Bloem J."/>
            <person name="Labutti K."/>
            <person name="Salamov A."/>
            <person name="Andreopoulos B."/>
            <person name="Baker S."/>
            <person name="Barry K."/>
            <person name="Bills G."/>
            <person name="Bluhm B."/>
            <person name="Cannon C."/>
            <person name="Castanera R."/>
            <person name="Culley D."/>
            <person name="Daum C."/>
            <person name="Ezra D."/>
            <person name="Gonzalez J."/>
            <person name="Henrissat B."/>
            <person name="Kuo A."/>
            <person name="Liang C."/>
            <person name="Lipzen A."/>
            <person name="Lutzoni F."/>
            <person name="Magnuson J."/>
            <person name="Mondo S."/>
            <person name="Nolan M."/>
            <person name="Ohm R."/>
            <person name="Pangilinan J."/>
            <person name="Park H.-J."/>
            <person name="Ramirez L."/>
            <person name="Alfaro M."/>
            <person name="Sun H."/>
            <person name="Tritt A."/>
            <person name="Yoshinaga Y."/>
            <person name="Zwiers L.-H."/>
            <person name="Turgeon B."/>
            <person name="Goodwin S."/>
            <person name="Spatafora J."/>
            <person name="Crous P."/>
            <person name="Grigoriev I."/>
        </authorList>
    </citation>
    <scope>NUCLEOTIDE SEQUENCE</scope>
    <source>
        <strain evidence="22">CBS 130266</strain>
    </source>
</reference>
<dbReference type="EMBL" id="MU007010">
    <property type="protein sequence ID" value="KAF2436643.1"/>
    <property type="molecule type" value="Genomic_DNA"/>
</dbReference>
<comment type="subcellular location">
    <subcellularLocation>
        <location evidence="1">Nucleus</location>
        <location evidence="1">Nucleolus</location>
    </subcellularLocation>
</comment>
<keyword evidence="10" id="KW-0175">Coiled coil</keyword>
<sequence>MAPMEKREVTRAWEALTPPLTEWIVDAVSSMGFQKMTPVQANAIPLFMGNKDVVVEAVTGSGKTLAFLIPVIEKLLRVSEPIKKNHIGAIIISPTRELAKQIHDVLLSLLGFHAPSAAALKPPDETLDADGQPVKVEKFSSKVPKIIPQLLLGGDKTVAQDLSLYLKTSPNVIIATPGRLQEILSSRHVHCPQSSFEVLVLDEADRLLDLGFKDELQQILQRLPKQRRTGLFSASMSEAVEQLVRVGLRNPVRIHVKVKGDQRTPVSLQLSYLVTPPTHKLPALLSLLSSLNPQKSIIFVSTGAGVDYFQHILRLLLPDFSIMPLHGKYPAKARQKNYTQFVESASPAILLTTELAARGLDVAAVDLIVQLDPPTDPKDFLHRCGRTGRAGRKGLAVIMLTPGKEEGYIQFLKVRNTPVTPLITPAISVTDDQAKGTKNAIRKLVLEDKALHDLAQRAFPSWVQAYSKHHTSSIFCVADLQWDQLGHAWGLLKLPSMPELKKWDGDRNLGQEIDFENYTYKDKQREKHRLEEMEAKKNGEVKEGRPKKKYEKEEKSVAWSLKKDGRQVRDVRREKKAARREVDKVKKMTPTELEEKRKLDAMIAQVRAKEKKSADDEFEGFSD</sequence>
<evidence type="ECO:0000256" key="3">
    <source>
        <dbReference type="ARBA" id="ARBA00022517"/>
    </source>
</evidence>
<dbReference type="CDD" id="cd17960">
    <property type="entry name" value="DEADc_DDX55"/>
    <property type="match status" value="1"/>
</dbReference>
<feature type="region of interest" description="Disordered" evidence="18">
    <location>
        <begin position="570"/>
        <end position="589"/>
    </location>
</feature>
<dbReference type="GO" id="GO:0005829">
    <property type="term" value="C:cytosol"/>
    <property type="evidence" value="ECO:0007669"/>
    <property type="project" value="TreeGrafter"/>
</dbReference>
<dbReference type="GO" id="GO:0005730">
    <property type="term" value="C:nucleolus"/>
    <property type="evidence" value="ECO:0007669"/>
    <property type="project" value="UniProtKB-SubCell"/>
</dbReference>
<evidence type="ECO:0000313" key="23">
    <source>
        <dbReference type="Proteomes" id="UP000800235"/>
    </source>
</evidence>
<dbReference type="EC" id="3.6.4.13" evidence="2"/>
<evidence type="ECO:0000256" key="15">
    <source>
        <dbReference type="ARBA" id="ARBA00047984"/>
    </source>
</evidence>
<dbReference type="PROSITE" id="PS00039">
    <property type="entry name" value="DEAD_ATP_HELICASE"/>
    <property type="match status" value="1"/>
</dbReference>
<dbReference type="Pfam" id="PF00271">
    <property type="entry name" value="Helicase_C"/>
    <property type="match status" value="1"/>
</dbReference>
<evidence type="ECO:0000256" key="16">
    <source>
        <dbReference type="PROSITE-ProRule" id="PRU00552"/>
    </source>
</evidence>
<dbReference type="InterPro" id="IPR011545">
    <property type="entry name" value="DEAD/DEAH_box_helicase_dom"/>
</dbReference>
<feature type="domain" description="Helicase C-terminal" evidence="20">
    <location>
        <begin position="280"/>
        <end position="430"/>
    </location>
</feature>
<evidence type="ECO:0000256" key="2">
    <source>
        <dbReference type="ARBA" id="ARBA00012552"/>
    </source>
</evidence>
<dbReference type="SUPFAM" id="SSF52540">
    <property type="entry name" value="P-loop containing nucleoside triphosphate hydrolases"/>
    <property type="match status" value="2"/>
</dbReference>
<accession>A0A9P4U520</accession>
<dbReference type="GO" id="GO:0016787">
    <property type="term" value="F:hydrolase activity"/>
    <property type="evidence" value="ECO:0007669"/>
    <property type="project" value="UniProtKB-KW"/>
</dbReference>
<comment type="function">
    <text evidence="12">ATP-binding RNA helicase involved in the biogenesis of 60S ribosomal subunits. Binds 90S pre-ribosomal particles and dissociates from pre-60S ribosomal particles after processing of 27SB pre-rRNA. Required for the normal formation of 18S rRNA through the processing of pre-rRNAs at sites A0, A1 and A2, and the normal formation of 25S and 5.8S rRNAs through the processing of pre-rRNAs at sites C1 and C2.</text>
</comment>
<dbReference type="InterPro" id="IPR050079">
    <property type="entry name" value="DEAD_box_RNA_helicase"/>
</dbReference>
<dbReference type="GO" id="GO:0005524">
    <property type="term" value="F:ATP binding"/>
    <property type="evidence" value="ECO:0007669"/>
    <property type="project" value="UniProtKB-KW"/>
</dbReference>
<evidence type="ECO:0000256" key="17">
    <source>
        <dbReference type="RuleBase" id="RU000492"/>
    </source>
</evidence>
<comment type="caution">
    <text evidence="22">The sequence shown here is derived from an EMBL/GenBank/DDBJ whole genome shotgun (WGS) entry which is preliminary data.</text>
</comment>
<dbReference type="CDD" id="cd18787">
    <property type="entry name" value="SF2_C_DEAD"/>
    <property type="match status" value="1"/>
</dbReference>
<feature type="domain" description="DEAD-box RNA helicase Q" evidence="21">
    <location>
        <begin position="13"/>
        <end position="41"/>
    </location>
</feature>
<evidence type="ECO:0000256" key="13">
    <source>
        <dbReference type="ARBA" id="ARBA00038002"/>
    </source>
</evidence>
<keyword evidence="6 17" id="KW-0378">Hydrolase</keyword>
<evidence type="ECO:0000259" key="20">
    <source>
        <dbReference type="PROSITE" id="PS51194"/>
    </source>
</evidence>
<dbReference type="InterPro" id="IPR014001">
    <property type="entry name" value="Helicase_ATP-bd"/>
</dbReference>
<comment type="similarity">
    <text evidence="13">Belongs to the DEAD box helicase family. DDX55/SPB4 subfamily.</text>
</comment>
<proteinExistence type="inferred from homology"/>
<evidence type="ECO:0000259" key="21">
    <source>
        <dbReference type="PROSITE" id="PS51195"/>
    </source>
</evidence>
<dbReference type="SMART" id="SM00487">
    <property type="entry name" value="DEXDc"/>
    <property type="match status" value="1"/>
</dbReference>
<dbReference type="GO" id="GO:0006364">
    <property type="term" value="P:rRNA processing"/>
    <property type="evidence" value="ECO:0007669"/>
    <property type="project" value="UniProtKB-KW"/>
</dbReference>
<dbReference type="PANTHER" id="PTHR47959:SF1">
    <property type="entry name" value="ATP-DEPENDENT RNA HELICASE DBPA"/>
    <property type="match status" value="1"/>
</dbReference>
<dbReference type="AlphaFoldDB" id="A0A9P4U520"/>
<keyword evidence="5 17" id="KW-0547">Nucleotide-binding</keyword>
<evidence type="ECO:0000256" key="18">
    <source>
        <dbReference type="SAM" id="MobiDB-lite"/>
    </source>
</evidence>
<evidence type="ECO:0000256" key="8">
    <source>
        <dbReference type="ARBA" id="ARBA00022840"/>
    </source>
</evidence>
<dbReference type="GO" id="GO:0003723">
    <property type="term" value="F:RNA binding"/>
    <property type="evidence" value="ECO:0007669"/>
    <property type="project" value="UniProtKB-KW"/>
</dbReference>
<evidence type="ECO:0000256" key="11">
    <source>
        <dbReference type="ARBA" id="ARBA00023242"/>
    </source>
</evidence>
<comment type="catalytic activity">
    <reaction evidence="15">
        <text>ATP + H2O = ADP + phosphate + H(+)</text>
        <dbReference type="Rhea" id="RHEA:13065"/>
        <dbReference type="ChEBI" id="CHEBI:15377"/>
        <dbReference type="ChEBI" id="CHEBI:15378"/>
        <dbReference type="ChEBI" id="CHEBI:30616"/>
        <dbReference type="ChEBI" id="CHEBI:43474"/>
        <dbReference type="ChEBI" id="CHEBI:456216"/>
        <dbReference type="EC" id="3.6.4.13"/>
    </reaction>
</comment>
<keyword evidence="11" id="KW-0539">Nucleus</keyword>
<evidence type="ECO:0000256" key="6">
    <source>
        <dbReference type="ARBA" id="ARBA00022801"/>
    </source>
</evidence>
<evidence type="ECO:0000256" key="7">
    <source>
        <dbReference type="ARBA" id="ARBA00022806"/>
    </source>
</evidence>
<dbReference type="PANTHER" id="PTHR47959">
    <property type="entry name" value="ATP-DEPENDENT RNA HELICASE RHLE-RELATED"/>
    <property type="match status" value="1"/>
</dbReference>
<evidence type="ECO:0000313" key="22">
    <source>
        <dbReference type="EMBL" id="KAF2436643.1"/>
    </source>
</evidence>
<dbReference type="GO" id="GO:0003724">
    <property type="term" value="F:RNA helicase activity"/>
    <property type="evidence" value="ECO:0007669"/>
    <property type="project" value="UniProtKB-EC"/>
</dbReference>
<name>A0A9P4U520_9PEZI</name>
<keyword evidence="7 17" id="KW-0347">Helicase</keyword>
<dbReference type="Pfam" id="PF13959">
    <property type="entry name" value="CTE_SPB4"/>
    <property type="match status" value="1"/>
</dbReference>
<dbReference type="Gene3D" id="3.40.50.300">
    <property type="entry name" value="P-loop containing nucleotide triphosphate hydrolases"/>
    <property type="match status" value="2"/>
</dbReference>
<dbReference type="InterPro" id="IPR056330">
    <property type="entry name" value="CTT_SPB4"/>
</dbReference>
<dbReference type="Pfam" id="PF00270">
    <property type="entry name" value="DEAD"/>
    <property type="match status" value="1"/>
</dbReference>
<keyword evidence="9" id="KW-0694">RNA-binding</keyword>
<keyword evidence="3" id="KW-0690">Ribosome biogenesis</keyword>